<reference evidence="4 5" key="1">
    <citation type="journal article" date="2015" name="Genome Announc.">
        <title>Expanding the biotechnology potential of lactobacilli through comparative genomics of 213 strains and associated genera.</title>
        <authorList>
            <person name="Sun Z."/>
            <person name="Harris H.M."/>
            <person name="McCann A."/>
            <person name="Guo C."/>
            <person name="Argimon S."/>
            <person name="Zhang W."/>
            <person name="Yang X."/>
            <person name="Jeffery I.B."/>
            <person name="Cooney J.C."/>
            <person name="Kagawa T.F."/>
            <person name="Liu W."/>
            <person name="Song Y."/>
            <person name="Salvetti E."/>
            <person name="Wrobel A."/>
            <person name="Rasinkangas P."/>
            <person name="Parkhill J."/>
            <person name="Rea M.C."/>
            <person name="O'Sullivan O."/>
            <person name="Ritari J."/>
            <person name="Douillard F.P."/>
            <person name="Paul Ross R."/>
            <person name="Yang R."/>
            <person name="Briner A.E."/>
            <person name="Felis G.E."/>
            <person name="de Vos W.M."/>
            <person name="Barrangou R."/>
            <person name="Klaenhammer T.R."/>
            <person name="Caufield P.W."/>
            <person name="Cui Y."/>
            <person name="Zhang H."/>
            <person name="O'Toole P.W."/>
        </authorList>
    </citation>
    <scope>NUCLEOTIDE SEQUENCE [LARGE SCALE GENOMIC DNA]</scope>
    <source>
        <strain evidence="4 5">DSM 20335</strain>
    </source>
</reference>
<keyword evidence="5" id="KW-1185">Reference proteome</keyword>
<dbReference type="Pfam" id="PF00583">
    <property type="entry name" value="Acetyltransf_1"/>
    <property type="match status" value="1"/>
</dbReference>
<protein>
    <recommendedName>
        <fullName evidence="3">N-acetyltransferase domain-containing protein</fullName>
    </recommendedName>
</protein>
<dbReference type="InterPro" id="IPR000182">
    <property type="entry name" value="GNAT_dom"/>
</dbReference>
<dbReference type="OrthoDB" id="162775at2"/>
<dbReference type="PANTHER" id="PTHR43877:SF2">
    <property type="entry name" value="AMINOALKYLPHOSPHONATE N-ACETYLTRANSFERASE-RELATED"/>
    <property type="match status" value="1"/>
</dbReference>
<dbReference type="EMBL" id="AYYK01000016">
    <property type="protein sequence ID" value="KRM78568.1"/>
    <property type="molecule type" value="Genomic_DNA"/>
</dbReference>
<keyword evidence="1" id="KW-0808">Transferase</keyword>
<sequence>MEFKAQLTSELSLWQLSPLEAREQIAALLFLADESWMMINRYLPTATIYALRQAGEFVGSILVKAQDETTLEIMNIAVIPTHQRHGFGRQLINFVEHEARQQGCRRLLVGTGDGSVQNIAFYIRTGFRFAEIKTNFFERYEQPIIENGIQLRDMIVLAKELFI</sequence>
<dbReference type="SUPFAM" id="SSF55729">
    <property type="entry name" value="Acyl-CoA N-acyltransferases (Nat)"/>
    <property type="match status" value="1"/>
</dbReference>
<proteinExistence type="predicted"/>
<dbReference type="RefSeq" id="WP_057757254.1">
    <property type="nucleotide sequence ID" value="NZ_AYYK01000016.1"/>
</dbReference>
<evidence type="ECO:0000259" key="3">
    <source>
        <dbReference type="PROSITE" id="PS51186"/>
    </source>
</evidence>
<feature type="domain" description="N-acetyltransferase" evidence="3">
    <location>
        <begin position="11"/>
        <end position="152"/>
    </location>
</feature>
<dbReference type="GO" id="GO:0016747">
    <property type="term" value="F:acyltransferase activity, transferring groups other than amino-acyl groups"/>
    <property type="evidence" value="ECO:0007669"/>
    <property type="project" value="InterPro"/>
</dbReference>
<dbReference type="Proteomes" id="UP000051813">
    <property type="component" value="Unassembled WGS sequence"/>
</dbReference>
<dbReference type="Gene3D" id="3.40.630.30">
    <property type="match status" value="1"/>
</dbReference>
<dbReference type="PATRIC" id="fig|1423738.3.peg.837"/>
<gene>
    <name evidence="4" type="ORF">FC84_GL000827</name>
</gene>
<evidence type="ECO:0000313" key="4">
    <source>
        <dbReference type="EMBL" id="KRM78568.1"/>
    </source>
</evidence>
<organism evidence="4 5">
    <name type="scientific">Lapidilactobacillus dextrinicus DSM 20335</name>
    <dbReference type="NCBI Taxonomy" id="1423738"/>
    <lineage>
        <taxon>Bacteria</taxon>
        <taxon>Bacillati</taxon>
        <taxon>Bacillota</taxon>
        <taxon>Bacilli</taxon>
        <taxon>Lactobacillales</taxon>
        <taxon>Lactobacillaceae</taxon>
        <taxon>Lapidilactobacillus</taxon>
    </lineage>
</organism>
<accession>A0A0R2BGL2</accession>
<keyword evidence="2" id="KW-0012">Acyltransferase</keyword>
<dbReference type="InterPro" id="IPR050832">
    <property type="entry name" value="Bact_Acetyltransf"/>
</dbReference>
<comment type="caution">
    <text evidence="4">The sequence shown here is derived from an EMBL/GenBank/DDBJ whole genome shotgun (WGS) entry which is preliminary data.</text>
</comment>
<dbReference type="STRING" id="1423738.FC84_GL000827"/>
<name>A0A0R2BGL2_9LACO</name>
<dbReference type="PROSITE" id="PS51186">
    <property type="entry name" value="GNAT"/>
    <property type="match status" value="1"/>
</dbReference>
<evidence type="ECO:0000256" key="2">
    <source>
        <dbReference type="ARBA" id="ARBA00023315"/>
    </source>
</evidence>
<evidence type="ECO:0000256" key="1">
    <source>
        <dbReference type="ARBA" id="ARBA00022679"/>
    </source>
</evidence>
<dbReference type="AlphaFoldDB" id="A0A0R2BGL2"/>
<dbReference type="PANTHER" id="PTHR43877">
    <property type="entry name" value="AMINOALKYLPHOSPHONATE N-ACETYLTRANSFERASE-RELATED-RELATED"/>
    <property type="match status" value="1"/>
</dbReference>
<evidence type="ECO:0000313" key="5">
    <source>
        <dbReference type="Proteomes" id="UP000051813"/>
    </source>
</evidence>
<dbReference type="InterPro" id="IPR016181">
    <property type="entry name" value="Acyl_CoA_acyltransferase"/>
</dbReference>
<dbReference type="CDD" id="cd04301">
    <property type="entry name" value="NAT_SF"/>
    <property type="match status" value="1"/>
</dbReference>